<dbReference type="GO" id="GO:0015627">
    <property type="term" value="C:type II protein secretion system complex"/>
    <property type="evidence" value="ECO:0007669"/>
    <property type="project" value="InterPro"/>
</dbReference>
<dbReference type="Proteomes" id="UP000680158">
    <property type="component" value="Unassembled WGS sequence"/>
</dbReference>
<keyword evidence="12" id="KW-1185">Reference proteome</keyword>
<comment type="similarity">
    <text evidence="2">Belongs to the GSP M family.</text>
</comment>
<keyword evidence="3" id="KW-0813">Transport</keyword>
<keyword evidence="9 10" id="KW-0472">Membrane</keyword>
<dbReference type="AlphaFoldDB" id="A0A941I252"/>
<evidence type="ECO:0000256" key="5">
    <source>
        <dbReference type="ARBA" id="ARBA00022519"/>
    </source>
</evidence>
<evidence type="ECO:0000256" key="1">
    <source>
        <dbReference type="ARBA" id="ARBA00004377"/>
    </source>
</evidence>
<keyword evidence="5" id="KW-0997">Cell inner membrane</keyword>
<reference evidence="11 12" key="1">
    <citation type="submission" date="2021-04" db="EMBL/GenBank/DDBJ databases">
        <title>novel species isolated from subtropical streams in China.</title>
        <authorList>
            <person name="Lu H."/>
        </authorList>
    </citation>
    <scope>NUCLEOTIDE SEQUENCE [LARGE SCALE GENOMIC DNA]</scope>
    <source>
        <strain evidence="11 12">BYS107W</strain>
    </source>
</reference>
<evidence type="ECO:0000313" key="12">
    <source>
        <dbReference type="Proteomes" id="UP000680158"/>
    </source>
</evidence>
<evidence type="ECO:0000256" key="7">
    <source>
        <dbReference type="ARBA" id="ARBA00022927"/>
    </source>
</evidence>
<dbReference type="GO" id="GO:0015628">
    <property type="term" value="P:protein secretion by the type II secretion system"/>
    <property type="evidence" value="ECO:0007669"/>
    <property type="project" value="InterPro"/>
</dbReference>
<comment type="subcellular location">
    <subcellularLocation>
        <location evidence="1">Cell inner membrane</location>
        <topology evidence="1">Single-pass membrane protein</topology>
    </subcellularLocation>
</comment>
<dbReference type="GO" id="GO:0005886">
    <property type="term" value="C:plasma membrane"/>
    <property type="evidence" value="ECO:0007669"/>
    <property type="project" value="UniProtKB-SubCell"/>
</dbReference>
<evidence type="ECO:0000256" key="8">
    <source>
        <dbReference type="ARBA" id="ARBA00022989"/>
    </source>
</evidence>
<keyword evidence="7" id="KW-0653">Protein transport</keyword>
<dbReference type="SUPFAM" id="SSF103054">
    <property type="entry name" value="General secretion pathway protein M, EpsM"/>
    <property type="match status" value="1"/>
</dbReference>
<sequence>MKEIEFITSLRNDWRRRDLRERRILLGVGVLILASLIYLIGVQPALSNIRNLESATPALKLQAATMMNMASQYEALSKTMSENIPPITREVIESTLNRRNIKTQSLTVSNEIVRFQANTVAYAQLMEWILEMQKAARLTVDEAKVSSLSDAGQVSVVITLRQQRPGN</sequence>
<protein>
    <submittedName>
        <fullName evidence="11">Type II secretion system protein M</fullName>
    </submittedName>
</protein>
<evidence type="ECO:0000256" key="3">
    <source>
        <dbReference type="ARBA" id="ARBA00022448"/>
    </source>
</evidence>
<evidence type="ECO:0000256" key="6">
    <source>
        <dbReference type="ARBA" id="ARBA00022692"/>
    </source>
</evidence>
<feature type="transmembrane region" description="Helical" evidence="10">
    <location>
        <begin position="24"/>
        <end position="46"/>
    </location>
</feature>
<keyword evidence="4" id="KW-1003">Cell membrane</keyword>
<evidence type="ECO:0000256" key="4">
    <source>
        <dbReference type="ARBA" id="ARBA00022475"/>
    </source>
</evidence>
<dbReference type="Gene3D" id="3.30.1360.100">
    <property type="entry name" value="General secretion pathway protein M, EpsM"/>
    <property type="match status" value="1"/>
</dbReference>
<comment type="caution">
    <text evidence="11">The sequence shown here is derived from an EMBL/GenBank/DDBJ whole genome shotgun (WGS) entry which is preliminary data.</text>
</comment>
<evidence type="ECO:0000313" key="11">
    <source>
        <dbReference type="EMBL" id="MBR7744966.1"/>
    </source>
</evidence>
<organism evidence="11 12">
    <name type="scientific">Undibacterium baiyunense</name>
    <dbReference type="NCBI Taxonomy" id="2828731"/>
    <lineage>
        <taxon>Bacteria</taxon>
        <taxon>Pseudomonadati</taxon>
        <taxon>Pseudomonadota</taxon>
        <taxon>Betaproteobacteria</taxon>
        <taxon>Burkholderiales</taxon>
        <taxon>Oxalobacteraceae</taxon>
        <taxon>Undibacterium</taxon>
    </lineage>
</organism>
<evidence type="ECO:0000256" key="10">
    <source>
        <dbReference type="SAM" id="Phobius"/>
    </source>
</evidence>
<dbReference type="EMBL" id="JAGSPM010000001">
    <property type="protein sequence ID" value="MBR7744966.1"/>
    <property type="molecule type" value="Genomic_DNA"/>
</dbReference>
<dbReference type="InterPro" id="IPR023229">
    <property type="entry name" value="T2SS_M_periplasmic_sf"/>
</dbReference>
<accession>A0A941I252</accession>
<gene>
    <name evidence="11" type="ORF">KDM92_00105</name>
</gene>
<dbReference type="InterPro" id="IPR007690">
    <property type="entry name" value="T2SS_GspM"/>
</dbReference>
<keyword evidence="8 10" id="KW-1133">Transmembrane helix</keyword>
<evidence type="ECO:0000256" key="2">
    <source>
        <dbReference type="ARBA" id="ARBA00010637"/>
    </source>
</evidence>
<keyword evidence="6 10" id="KW-0812">Transmembrane</keyword>
<name>A0A941I252_9BURK</name>
<proteinExistence type="inferred from homology"/>
<dbReference type="RefSeq" id="WP_212682468.1">
    <property type="nucleotide sequence ID" value="NZ_JAGSPM010000001.1"/>
</dbReference>
<dbReference type="Pfam" id="PF04612">
    <property type="entry name" value="T2SSM"/>
    <property type="match status" value="1"/>
</dbReference>
<evidence type="ECO:0000256" key="9">
    <source>
        <dbReference type="ARBA" id="ARBA00023136"/>
    </source>
</evidence>